<organism evidence="1 2">
    <name type="scientific">Hyalomma asiaticum</name>
    <name type="common">Tick</name>
    <dbReference type="NCBI Taxonomy" id="266040"/>
    <lineage>
        <taxon>Eukaryota</taxon>
        <taxon>Metazoa</taxon>
        <taxon>Ecdysozoa</taxon>
        <taxon>Arthropoda</taxon>
        <taxon>Chelicerata</taxon>
        <taxon>Arachnida</taxon>
        <taxon>Acari</taxon>
        <taxon>Parasitiformes</taxon>
        <taxon>Ixodida</taxon>
        <taxon>Ixodoidea</taxon>
        <taxon>Ixodidae</taxon>
        <taxon>Hyalomminae</taxon>
        <taxon>Hyalomma</taxon>
    </lineage>
</organism>
<evidence type="ECO:0000313" key="1">
    <source>
        <dbReference type="EMBL" id="KAH6923074.1"/>
    </source>
</evidence>
<proteinExistence type="predicted"/>
<name>A0ACB7RNQ8_HYAAI</name>
<sequence length="110" mass="12269">MSPTAEIPAAPKLPELPDAPQVQAPRYVTLAMHDRLDTPHMSAVLVNPRQQMHTVYHLVSLLQGPLFFHYHRAAKLVTPHTQCLLSPRSPSGLIRACSHQPIVHQPTLHL</sequence>
<reference evidence="1" key="1">
    <citation type="submission" date="2020-05" db="EMBL/GenBank/DDBJ databases">
        <title>Large-scale comparative analyses of tick genomes elucidate their genetic diversity and vector capacities.</title>
        <authorList>
            <person name="Jia N."/>
            <person name="Wang J."/>
            <person name="Shi W."/>
            <person name="Du L."/>
            <person name="Sun Y."/>
            <person name="Zhan W."/>
            <person name="Jiang J."/>
            <person name="Wang Q."/>
            <person name="Zhang B."/>
            <person name="Ji P."/>
            <person name="Sakyi L.B."/>
            <person name="Cui X."/>
            <person name="Yuan T."/>
            <person name="Jiang B."/>
            <person name="Yang W."/>
            <person name="Lam T.T.-Y."/>
            <person name="Chang Q."/>
            <person name="Ding S."/>
            <person name="Wang X."/>
            <person name="Zhu J."/>
            <person name="Ruan X."/>
            <person name="Zhao L."/>
            <person name="Wei J."/>
            <person name="Que T."/>
            <person name="Du C."/>
            <person name="Cheng J."/>
            <person name="Dai P."/>
            <person name="Han X."/>
            <person name="Huang E."/>
            <person name="Gao Y."/>
            <person name="Liu J."/>
            <person name="Shao H."/>
            <person name="Ye R."/>
            <person name="Li L."/>
            <person name="Wei W."/>
            <person name="Wang X."/>
            <person name="Wang C."/>
            <person name="Yang T."/>
            <person name="Huo Q."/>
            <person name="Li W."/>
            <person name="Guo W."/>
            <person name="Chen H."/>
            <person name="Zhou L."/>
            <person name="Ni X."/>
            <person name="Tian J."/>
            <person name="Zhou Y."/>
            <person name="Sheng Y."/>
            <person name="Liu T."/>
            <person name="Pan Y."/>
            <person name="Xia L."/>
            <person name="Li J."/>
            <person name="Zhao F."/>
            <person name="Cao W."/>
        </authorList>
    </citation>
    <scope>NUCLEOTIDE SEQUENCE</scope>
    <source>
        <strain evidence="1">Hyas-2018</strain>
    </source>
</reference>
<dbReference type="Proteomes" id="UP000821845">
    <property type="component" value="Chromosome 9"/>
</dbReference>
<comment type="caution">
    <text evidence="1">The sequence shown here is derived from an EMBL/GenBank/DDBJ whole genome shotgun (WGS) entry which is preliminary data.</text>
</comment>
<protein>
    <submittedName>
        <fullName evidence="1">Uncharacterized protein</fullName>
    </submittedName>
</protein>
<evidence type="ECO:0000313" key="2">
    <source>
        <dbReference type="Proteomes" id="UP000821845"/>
    </source>
</evidence>
<dbReference type="EMBL" id="CM023489">
    <property type="protein sequence ID" value="KAH6923074.1"/>
    <property type="molecule type" value="Genomic_DNA"/>
</dbReference>
<accession>A0ACB7RNQ8</accession>
<gene>
    <name evidence="1" type="ORF">HPB50_021404</name>
</gene>
<keyword evidence="2" id="KW-1185">Reference proteome</keyword>